<dbReference type="InterPro" id="IPR013094">
    <property type="entry name" value="AB_hydrolase_3"/>
</dbReference>
<dbReference type="EMBL" id="AP023322">
    <property type="protein sequence ID" value="BCI61936.1"/>
    <property type="molecule type" value="Genomic_DNA"/>
</dbReference>
<organism evidence="3 4">
    <name type="scientific">Coprobacter secundus subsp. similis</name>
    <dbReference type="NCBI Taxonomy" id="2751153"/>
    <lineage>
        <taxon>Bacteria</taxon>
        <taxon>Pseudomonadati</taxon>
        <taxon>Bacteroidota</taxon>
        <taxon>Bacteroidia</taxon>
        <taxon>Bacteroidales</taxon>
        <taxon>Barnesiellaceae</taxon>
        <taxon>Coprobacter</taxon>
    </lineage>
</organism>
<sequence>MLLLCVAVAGIAQQNNKVFDIDLWQQGLPNSNGMDSPPFDESIGNFKPSIRVFLPDSRVATGKAVLICPGGAYVHLAYHHEGYDWAPYFNKMGIAAIVLKYRMPKRGHKEVPYSDAEEAMRLIKSHALQWNINPDDVGIMGSSAGGHLASTVAVRSTGNLRPDFQILFYPVITMDKKYTHMGSHDNLLGPGASKELEEKYSNEKQVTGNTPPAFIVYSDDDDVVAPDNGVNYYLALRKHGIPASLHIYPSGGHGWGILESFLYKNQMLNDLEVWLKTCKPGKK</sequence>
<reference evidence="4" key="1">
    <citation type="submission" date="2020-07" db="EMBL/GenBank/DDBJ databases">
        <title>Complete genome sequencing of Coprobacter sp. strain 2CBH44.</title>
        <authorList>
            <person name="Sakamoto M."/>
            <person name="Murakami T."/>
            <person name="Mori H."/>
        </authorList>
    </citation>
    <scope>NUCLEOTIDE SEQUENCE [LARGE SCALE GENOMIC DNA]</scope>
    <source>
        <strain evidence="4">2CBH44</strain>
    </source>
</reference>
<keyword evidence="1" id="KW-0378">Hydrolase</keyword>
<dbReference type="Gene3D" id="3.40.50.1820">
    <property type="entry name" value="alpha/beta hydrolase"/>
    <property type="match status" value="1"/>
</dbReference>
<evidence type="ECO:0000313" key="3">
    <source>
        <dbReference type="EMBL" id="BCI61936.1"/>
    </source>
</evidence>
<gene>
    <name evidence="3" type="ORF">Cop2CBH44_02890</name>
</gene>
<dbReference type="PANTHER" id="PTHR48081">
    <property type="entry name" value="AB HYDROLASE SUPERFAMILY PROTEIN C4A8.06C"/>
    <property type="match status" value="1"/>
</dbReference>
<evidence type="ECO:0000256" key="1">
    <source>
        <dbReference type="ARBA" id="ARBA00022801"/>
    </source>
</evidence>
<dbReference type="Proteomes" id="UP000594042">
    <property type="component" value="Chromosome"/>
</dbReference>
<protein>
    <recommendedName>
        <fullName evidence="2">Alpha/beta hydrolase fold-3 domain-containing protein</fullName>
    </recommendedName>
</protein>
<evidence type="ECO:0000313" key="4">
    <source>
        <dbReference type="Proteomes" id="UP000594042"/>
    </source>
</evidence>
<evidence type="ECO:0000259" key="2">
    <source>
        <dbReference type="Pfam" id="PF07859"/>
    </source>
</evidence>
<name>A0A7G1HQN7_9BACT</name>
<feature type="domain" description="Alpha/beta hydrolase fold-3" evidence="2">
    <location>
        <begin position="89"/>
        <end position="255"/>
    </location>
</feature>
<dbReference type="GO" id="GO:0016787">
    <property type="term" value="F:hydrolase activity"/>
    <property type="evidence" value="ECO:0007669"/>
    <property type="project" value="UniProtKB-KW"/>
</dbReference>
<dbReference type="InterPro" id="IPR050300">
    <property type="entry name" value="GDXG_lipolytic_enzyme"/>
</dbReference>
<dbReference type="Pfam" id="PF07859">
    <property type="entry name" value="Abhydrolase_3"/>
    <property type="match status" value="1"/>
</dbReference>
<dbReference type="InterPro" id="IPR029058">
    <property type="entry name" value="AB_hydrolase_fold"/>
</dbReference>
<dbReference type="PANTHER" id="PTHR48081:SF6">
    <property type="entry name" value="PEPTIDASE S9 PROLYL OLIGOPEPTIDASE CATALYTIC DOMAIN-CONTAINING PROTEIN"/>
    <property type="match status" value="1"/>
</dbReference>
<accession>A0A7G1HQN7</accession>
<dbReference type="SUPFAM" id="SSF53474">
    <property type="entry name" value="alpha/beta-Hydrolases"/>
    <property type="match status" value="1"/>
</dbReference>
<dbReference type="KEGG" id="copr:Cop2CBH44_02890"/>
<proteinExistence type="predicted"/>
<keyword evidence="4" id="KW-1185">Reference proteome</keyword>
<dbReference type="AlphaFoldDB" id="A0A7G1HQN7"/>